<evidence type="ECO:0000313" key="3">
    <source>
        <dbReference type="Proteomes" id="UP000002019"/>
    </source>
</evidence>
<dbReference type="OrthoDB" id="9833737at2"/>
<evidence type="ECO:0008006" key="4">
    <source>
        <dbReference type="Google" id="ProtNLM"/>
    </source>
</evidence>
<dbReference type="RefSeq" id="WP_015424078.1">
    <property type="nucleotide sequence ID" value="NC_020449.1"/>
</dbReference>
<feature type="chain" id="PRO_5002755012" description="Lipoprotein" evidence="1">
    <location>
        <begin position="23"/>
        <end position="177"/>
    </location>
</feature>
<dbReference type="PROSITE" id="PS51257">
    <property type="entry name" value="PROKAR_LIPOPROTEIN"/>
    <property type="match status" value="1"/>
</dbReference>
<organism evidence="2 3">
    <name type="scientific">Cloacimonas acidaminovorans (strain Evry)</name>
    <dbReference type="NCBI Taxonomy" id="459349"/>
    <lineage>
        <taxon>Bacteria</taxon>
        <taxon>Pseudomonadati</taxon>
        <taxon>Candidatus Cloacimonadota</taxon>
        <taxon>Candidatus Cloacimonadia</taxon>
        <taxon>Candidatus Cloacimonadales</taxon>
        <taxon>Candidatus Cloacimonadaceae</taxon>
        <taxon>Candidatus Cloacimonas</taxon>
    </lineage>
</organism>
<sequence length="177" mass="19827">MKKFIILPVLLLLLLSSCEDITKVTVRDDNQDQVAHLGPDPDLLGNTELFFIPGTIQGSAIWVINGPAANIGVDIRDKDSSSFIYFADSYIGSGSNTAQTGTQIPWNKWMKVRVVVYKSGLSGIIVNIIRALGLDFFDSLEDYWIEQIFENEVYLCKDGSRLTTPVKSYYKLQELNL</sequence>
<keyword evidence="1" id="KW-0732">Signal</keyword>
<accession>B0VFG5</accession>
<name>B0VFG5_CLOAI</name>
<proteinExistence type="predicted"/>
<reference evidence="2 3" key="1">
    <citation type="journal article" date="2008" name="J. Bacteriol.">
        <title>'Candidatus Cloacamonas acidaminovorans': genome sequence reconstruction provides a first glimpse of a new bacterial division.</title>
        <authorList>
            <person name="Pelletier E."/>
            <person name="Kreimeyer A."/>
            <person name="Bocs S."/>
            <person name="Rouy Z."/>
            <person name="Gyapay G."/>
            <person name="Chouari R."/>
            <person name="Riviere D."/>
            <person name="Ganesan A."/>
            <person name="Daegelen P."/>
            <person name="Sghir A."/>
            <person name="Cohen G.N."/>
            <person name="Medigue C."/>
            <person name="Weissenbach J."/>
            <person name="Le Paslier D."/>
        </authorList>
    </citation>
    <scope>NUCLEOTIDE SEQUENCE [LARGE SCALE GENOMIC DNA]</scope>
    <source>
        <strain evidence="3">Evry</strain>
    </source>
</reference>
<dbReference type="KEGG" id="caci:CLOAM0311"/>
<evidence type="ECO:0000256" key="1">
    <source>
        <dbReference type="SAM" id="SignalP"/>
    </source>
</evidence>
<gene>
    <name evidence="2" type="ordered locus">CLOAM0311</name>
</gene>
<dbReference type="Proteomes" id="UP000002019">
    <property type="component" value="Chromosome"/>
</dbReference>
<dbReference type="AlphaFoldDB" id="B0VFG5"/>
<feature type="signal peptide" evidence="1">
    <location>
        <begin position="1"/>
        <end position="22"/>
    </location>
</feature>
<evidence type="ECO:0000313" key="2">
    <source>
        <dbReference type="EMBL" id="CAO80217.1"/>
    </source>
</evidence>
<keyword evidence="3" id="KW-1185">Reference proteome</keyword>
<dbReference type="EMBL" id="CU466930">
    <property type="protein sequence ID" value="CAO80217.1"/>
    <property type="molecule type" value="Genomic_DNA"/>
</dbReference>
<protein>
    <recommendedName>
        <fullName evidence="4">Lipoprotein</fullName>
    </recommendedName>
</protein>
<dbReference type="HOGENOM" id="CLU_1515309_0_0_0"/>